<gene>
    <name evidence="2" type="ORF">HannXRQ_Chr07g0185831</name>
</gene>
<keyword evidence="3" id="KW-1185">Reference proteome</keyword>
<accession>A0A251U8X8</accession>
<proteinExistence type="predicted"/>
<organism evidence="2 3">
    <name type="scientific">Helianthus annuus</name>
    <name type="common">Common sunflower</name>
    <dbReference type="NCBI Taxonomy" id="4232"/>
    <lineage>
        <taxon>Eukaryota</taxon>
        <taxon>Viridiplantae</taxon>
        <taxon>Streptophyta</taxon>
        <taxon>Embryophyta</taxon>
        <taxon>Tracheophyta</taxon>
        <taxon>Spermatophyta</taxon>
        <taxon>Magnoliopsida</taxon>
        <taxon>eudicotyledons</taxon>
        <taxon>Gunneridae</taxon>
        <taxon>Pentapetalae</taxon>
        <taxon>asterids</taxon>
        <taxon>campanulids</taxon>
        <taxon>Asterales</taxon>
        <taxon>Asteraceae</taxon>
        <taxon>Asteroideae</taxon>
        <taxon>Heliantheae alliance</taxon>
        <taxon>Heliantheae</taxon>
        <taxon>Helianthus</taxon>
    </lineage>
</organism>
<reference evidence="3" key="1">
    <citation type="journal article" date="2017" name="Nature">
        <title>The sunflower genome provides insights into oil metabolism, flowering and Asterid evolution.</title>
        <authorList>
            <person name="Badouin H."/>
            <person name="Gouzy J."/>
            <person name="Grassa C.J."/>
            <person name="Murat F."/>
            <person name="Staton S.E."/>
            <person name="Cottret L."/>
            <person name="Lelandais-Briere C."/>
            <person name="Owens G.L."/>
            <person name="Carrere S."/>
            <person name="Mayjonade B."/>
            <person name="Legrand L."/>
            <person name="Gill N."/>
            <person name="Kane N.C."/>
            <person name="Bowers J.E."/>
            <person name="Hubner S."/>
            <person name="Bellec A."/>
            <person name="Berard A."/>
            <person name="Berges H."/>
            <person name="Blanchet N."/>
            <person name="Boniface M.C."/>
            <person name="Brunel D."/>
            <person name="Catrice O."/>
            <person name="Chaidir N."/>
            <person name="Claudel C."/>
            <person name="Donnadieu C."/>
            <person name="Faraut T."/>
            <person name="Fievet G."/>
            <person name="Helmstetter N."/>
            <person name="King M."/>
            <person name="Knapp S.J."/>
            <person name="Lai Z."/>
            <person name="Le Paslier M.C."/>
            <person name="Lippi Y."/>
            <person name="Lorenzon L."/>
            <person name="Mandel J.R."/>
            <person name="Marage G."/>
            <person name="Marchand G."/>
            <person name="Marquand E."/>
            <person name="Bret-Mestries E."/>
            <person name="Morien E."/>
            <person name="Nambeesan S."/>
            <person name="Nguyen T."/>
            <person name="Pegot-Espagnet P."/>
            <person name="Pouilly N."/>
            <person name="Raftis F."/>
            <person name="Sallet E."/>
            <person name="Schiex T."/>
            <person name="Thomas J."/>
            <person name="Vandecasteele C."/>
            <person name="Vares D."/>
            <person name="Vear F."/>
            <person name="Vautrin S."/>
            <person name="Crespi M."/>
            <person name="Mangin B."/>
            <person name="Burke J.M."/>
            <person name="Salse J."/>
            <person name="Munos S."/>
            <person name="Vincourt P."/>
            <person name="Rieseberg L.H."/>
            <person name="Langlade N.B."/>
        </authorList>
    </citation>
    <scope>NUCLEOTIDE SEQUENCE [LARGE SCALE GENOMIC DNA]</scope>
    <source>
        <strain evidence="3">cv. SF193</strain>
    </source>
</reference>
<name>A0A251U8X8_HELAN</name>
<dbReference type="Proteomes" id="UP000215914">
    <property type="component" value="Chromosome 7"/>
</dbReference>
<dbReference type="AlphaFoldDB" id="A0A251U8X8"/>
<dbReference type="EMBL" id="CM007896">
    <property type="protein sequence ID" value="OTG19790.1"/>
    <property type="molecule type" value="Genomic_DNA"/>
</dbReference>
<evidence type="ECO:0000313" key="3">
    <source>
        <dbReference type="Proteomes" id="UP000215914"/>
    </source>
</evidence>
<keyword evidence="1" id="KW-0472">Membrane</keyword>
<protein>
    <submittedName>
        <fullName evidence="2">Uncharacterized protein</fullName>
    </submittedName>
</protein>
<evidence type="ECO:0000313" key="2">
    <source>
        <dbReference type="EMBL" id="OTG19790.1"/>
    </source>
</evidence>
<keyword evidence="1" id="KW-1133">Transmembrane helix</keyword>
<dbReference type="InParanoid" id="A0A251U8X8"/>
<keyword evidence="1" id="KW-0812">Transmembrane</keyword>
<sequence>MKKQKLLQCSLFGDFKVPKLSAPCIIHSCLLMVNISFEFPTFVIIVSRKFDMFLCIMYN</sequence>
<evidence type="ECO:0000256" key="1">
    <source>
        <dbReference type="SAM" id="Phobius"/>
    </source>
</evidence>
<feature type="transmembrane region" description="Helical" evidence="1">
    <location>
        <begin position="20"/>
        <end position="46"/>
    </location>
</feature>